<evidence type="ECO:0000313" key="4">
    <source>
        <dbReference type="Proteomes" id="UP001597168"/>
    </source>
</evidence>
<proteinExistence type="predicted"/>
<accession>A0ABW3R0A2</accession>
<dbReference type="GO" id="GO:0004519">
    <property type="term" value="F:endonuclease activity"/>
    <property type="evidence" value="ECO:0007669"/>
    <property type="project" value="UniProtKB-KW"/>
</dbReference>
<evidence type="ECO:0000259" key="2">
    <source>
        <dbReference type="SMART" id="SM00507"/>
    </source>
</evidence>
<sequence>MSYRDVREQDVLAAIARFDELGGEAFLERYGYDKARRFVLVHNGKQYDSKAIVGVAHEFLDGRALTPDEFSGGRATVGRRLGALGFVVQERGALPQLLLQPRGGARDGGPQNFKRTVEEGIRLDDHAEALGADLAELRALYRDGTARLWGNTPPAKSNNPKAKAIRGRRVGDRVLFYAERTFIAEAVILKLFHNPAAARSIWGVDQTGATFEHMMALGDVTLIRRDATDLVLRTTGQETLRSVTLVPADVEPPAGPVAPPPPPDDGPVSAEEFLTRLLTLHGREQAAKRDSVALLWTIGQVHRKPRLHPWSTFRQEVAKVLTTCGLEGADELERPFYDLRRTGFWRVVPESAAPGAADAEEPSAGFTDESHRLLVDVAFRTKAINVLRSRHLDGEDHEVLLASVGLEDYATASGEPRSGGRSRERRLRPNTGSSVARDREVVRRVKALHDHTCQFCHTRLNTGFGYYSEAAHIRGLTVHKGPDELENLLCLCANCHVQFDGFGLYVDEGDVVRRVRDRGEVGKLRRVSGHAIEDAHIAYHRDLCVIAPSND</sequence>
<reference evidence="4" key="1">
    <citation type="journal article" date="2019" name="Int. J. Syst. Evol. Microbiol.">
        <title>The Global Catalogue of Microorganisms (GCM) 10K type strain sequencing project: providing services to taxonomists for standard genome sequencing and annotation.</title>
        <authorList>
            <consortium name="The Broad Institute Genomics Platform"/>
            <consortium name="The Broad Institute Genome Sequencing Center for Infectious Disease"/>
            <person name="Wu L."/>
            <person name="Ma J."/>
        </authorList>
    </citation>
    <scope>NUCLEOTIDE SEQUENCE [LARGE SCALE GENOMIC DNA]</scope>
    <source>
        <strain evidence="4">CCUG 60214</strain>
    </source>
</reference>
<dbReference type="Pfam" id="PF13391">
    <property type="entry name" value="HNH_2"/>
    <property type="match status" value="1"/>
</dbReference>
<gene>
    <name evidence="3" type="ORF">ACFQ3T_25680</name>
</gene>
<dbReference type="InterPro" id="IPR003615">
    <property type="entry name" value="HNH_nuc"/>
</dbReference>
<keyword evidence="3" id="KW-0378">Hydrolase</keyword>
<keyword evidence="3" id="KW-0540">Nuclease</keyword>
<protein>
    <submittedName>
        <fullName evidence="3">HNH endonuclease</fullName>
    </submittedName>
</protein>
<evidence type="ECO:0000256" key="1">
    <source>
        <dbReference type="SAM" id="MobiDB-lite"/>
    </source>
</evidence>
<name>A0ABW3R0A2_9PSEU</name>
<dbReference type="InterPro" id="IPR058807">
    <property type="entry name" value="ScoMcrA_N"/>
</dbReference>
<dbReference type="InterPro" id="IPR058813">
    <property type="entry name" value="DNA-SBD_ScoMcrA"/>
</dbReference>
<dbReference type="Proteomes" id="UP001597168">
    <property type="component" value="Unassembled WGS sequence"/>
</dbReference>
<organism evidence="3 4">
    <name type="scientific">Saccharothrix hoggarensis</name>
    <dbReference type="NCBI Taxonomy" id="913853"/>
    <lineage>
        <taxon>Bacteria</taxon>
        <taxon>Bacillati</taxon>
        <taxon>Actinomycetota</taxon>
        <taxon>Actinomycetes</taxon>
        <taxon>Pseudonocardiales</taxon>
        <taxon>Pseudonocardiaceae</taxon>
        <taxon>Saccharothrix</taxon>
    </lineage>
</organism>
<keyword evidence="3" id="KW-0255">Endonuclease</keyword>
<dbReference type="Pfam" id="PF26345">
    <property type="entry name" value="ScoMcrA_N"/>
    <property type="match status" value="1"/>
</dbReference>
<dbReference type="RefSeq" id="WP_380726712.1">
    <property type="nucleotide sequence ID" value="NZ_JBHTLK010000165.1"/>
</dbReference>
<comment type="caution">
    <text evidence="3">The sequence shown here is derived from an EMBL/GenBank/DDBJ whole genome shotgun (WGS) entry which is preliminary data.</text>
</comment>
<feature type="region of interest" description="Disordered" evidence="1">
    <location>
        <begin position="411"/>
        <end position="435"/>
    </location>
</feature>
<feature type="domain" description="HNH nuclease" evidence="2">
    <location>
        <begin position="441"/>
        <end position="497"/>
    </location>
</feature>
<dbReference type="CDD" id="cd00085">
    <property type="entry name" value="HNHc"/>
    <property type="match status" value="1"/>
</dbReference>
<dbReference type="SMART" id="SM00507">
    <property type="entry name" value="HNHc"/>
    <property type="match status" value="1"/>
</dbReference>
<dbReference type="Pfam" id="PF26340">
    <property type="entry name" value="DNA-SBD_ScoMcrA"/>
    <property type="match status" value="1"/>
</dbReference>
<evidence type="ECO:0000313" key="3">
    <source>
        <dbReference type="EMBL" id="MFD1150538.1"/>
    </source>
</evidence>
<keyword evidence="4" id="KW-1185">Reference proteome</keyword>
<dbReference type="EMBL" id="JBHTLK010000165">
    <property type="protein sequence ID" value="MFD1150538.1"/>
    <property type="molecule type" value="Genomic_DNA"/>
</dbReference>